<feature type="transmembrane region" description="Helical" evidence="8">
    <location>
        <begin position="47"/>
        <end position="66"/>
    </location>
</feature>
<dbReference type="GO" id="GO:0008324">
    <property type="term" value="F:monoatomic cation transmembrane transporter activity"/>
    <property type="evidence" value="ECO:0007669"/>
    <property type="project" value="TreeGrafter"/>
</dbReference>
<feature type="transmembrane region" description="Helical" evidence="8">
    <location>
        <begin position="182"/>
        <end position="199"/>
    </location>
</feature>
<keyword evidence="5 8" id="KW-1133">Transmembrane helix</keyword>
<dbReference type="InterPro" id="IPR044880">
    <property type="entry name" value="NCX_ion-bd_dom_sf"/>
</dbReference>
<evidence type="ECO:0000256" key="5">
    <source>
        <dbReference type="ARBA" id="ARBA00022989"/>
    </source>
</evidence>
<feature type="transmembrane region" description="Helical" evidence="8">
    <location>
        <begin position="205"/>
        <end position="227"/>
    </location>
</feature>
<comment type="subcellular location">
    <subcellularLocation>
        <location evidence="1">Membrane</location>
        <topology evidence="1">Multi-pass membrane protein</topology>
    </subcellularLocation>
</comment>
<evidence type="ECO:0000256" key="1">
    <source>
        <dbReference type="ARBA" id="ARBA00004141"/>
    </source>
</evidence>
<feature type="compositionally biased region" description="Polar residues" evidence="7">
    <location>
        <begin position="431"/>
        <end position="443"/>
    </location>
</feature>
<dbReference type="EMBL" id="AMYB01000006">
    <property type="protein sequence ID" value="OAD01053.1"/>
    <property type="molecule type" value="Genomic_DNA"/>
</dbReference>
<evidence type="ECO:0000259" key="9">
    <source>
        <dbReference type="Pfam" id="PF01699"/>
    </source>
</evidence>
<dbReference type="VEuPathDB" id="FungiDB:MUCCIDRAFT_164959"/>
<gene>
    <name evidence="10" type="ORF">MUCCIDRAFT_164959</name>
</gene>
<feature type="domain" description="Sodium/calcium exchanger membrane region" evidence="9">
    <location>
        <begin position="82"/>
        <end position="223"/>
    </location>
</feature>
<dbReference type="GO" id="GO:0006874">
    <property type="term" value="P:intracellular calcium ion homeostasis"/>
    <property type="evidence" value="ECO:0007669"/>
    <property type="project" value="TreeGrafter"/>
</dbReference>
<feature type="transmembrane region" description="Helical" evidence="8">
    <location>
        <begin position="817"/>
        <end position="835"/>
    </location>
</feature>
<keyword evidence="3" id="KW-0813">Transport</keyword>
<dbReference type="InterPro" id="IPR004837">
    <property type="entry name" value="NaCa_Exmemb"/>
</dbReference>
<evidence type="ECO:0000256" key="4">
    <source>
        <dbReference type="ARBA" id="ARBA00022692"/>
    </source>
</evidence>
<keyword evidence="11" id="KW-1185">Reference proteome</keyword>
<evidence type="ECO:0000256" key="6">
    <source>
        <dbReference type="ARBA" id="ARBA00023136"/>
    </source>
</evidence>
<keyword evidence="4 8" id="KW-0812">Transmembrane</keyword>
<dbReference type="PANTHER" id="PTHR12266">
    <property type="entry name" value="NA+/CA2+ K+ INDEPENDENT EXCHANGER"/>
    <property type="match status" value="1"/>
</dbReference>
<feature type="transmembrane region" description="Helical" evidence="8">
    <location>
        <begin position="516"/>
        <end position="535"/>
    </location>
</feature>
<organism evidence="10 11">
    <name type="scientific">Mucor lusitanicus CBS 277.49</name>
    <dbReference type="NCBI Taxonomy" id="747725"/>
    <lineage>
        <taxon>Eukaryota</taxon>
        <taxon>Fungi</taxon>
        <taxon>Fungi incertae sedis</taxon>
        <taxon>Mucoromycota</taxon>
        <taxon>Mucoromycotina</taxon>
        <taxon>Mucoromycetes</taxon>
        <taxon>Mucorales</taxon>
        <taxon>Mucorineae</taxon>
        <taxon>Mucoraceae</taxon>
        <taxon>Mucor</taxon>
    </lineage>
</organism>
<dbReference type="GO" id="GO:0016020">
    <property type="term" value="C:membrane"/>
    <property type="evidence" value="ECO:0007669"/>
    <property type="project" value="UniProtKB-SubCell"/>
</dbReference>
<feature type="transmembrane region" description="Helical" evidence="8">
    <location>
        <begin position="147"/>
        <end position="170"/>
    </location>
</feature>
<evidence type="ECO:0000256" key="7">
    <source>
        <dbReference type="SAM" id="MobiDB-lite"/>
    </source>
</evidence>
<dbReference type="AlphaFoldDB" id="A0A168JDL1"/>
<feature type="domain" description="Sodium/calcium exchanger membrane region" evidence="9">
    <location>
        <begin position="684"/>
        <end position="832"/>
    </location>
</feature>
<comment type="similarity">
    <text evidence="2">Belongs to the Ca(2+):cation antiporter (CaCA) (TC 2.A.19) family.</text>
</comment>
<dbReference type="Proteomes" id="UP000077051">
    <property type="component" value="Unassembled WGS sequence"/>
</dbReference>
<evidence type="ECO:0000313" key="11">
    <source>
        <dbReference type="Proteomes" id="UP000077051"/>
    </source>
</evidence>
<feature type="transmembrane region" description="Helical" evidence="8">
    <location>
        <begin position="784"/>
        <end position="805"/>
    </location>
</feature>
<sequence>MKSTTFWLMVLVLCPLMASASLLVPISSTLSHHHKSCSDIETHKDQCAFVMSACHGFSGVFLKFYYCSTLWQPITIVIMLSGLLLLFGAVSVVAADFFCPNLQTISSRLQLSESMASSAGVTVLAFGNGSPDLFSTFTAMNSGSGSLAIGELIGAAFFIVSVVSGCMGIIRPFRSKRITFMRDASFLTGAIMILTWIVYHQRICWYHGLILICYYITYVIVVVMGAYRFPGAETPALPEPKSVIMEHCNTEELLTETSRLLQSTPDGPLRLDIPIHGFQSQEHLGHVIRPVSPNSSHLSRRSSLHIDSYFPRTTSTNGSISSRLYRHAMSPRVGIRTSLFSAIEFQEQVASIKRANSTQLYPHKRDTSSVLRQRHTQASVPCISAARQRQESADHLLTTAHLMPNSSTRTPESSYTNNNNDYFTYISASQQNHRLASPNPNESSNEDRPIPEIRLAPPNLEEQQQQPLDNVSIHVPFKNQDELKISVSMSMVVDDVCCTLFPTLQDWSSKTAFAKLSALVAVPLVLIFTLTLPVAEGDEVKVDDIEVLAPATTTTNEPQTNQQIVVITSSSAGEGETPTRATAPAASKSYLTVPTSERSISELNTDEDLPLLIEEDEGQLGWCRWLVAVQAVCATTFVTSVMALNGFVPAFGILVGFFIGCVLSCLVLYKTKANEAPTWHWMLSFVGFVIALNWIFLLANEMVGLLQALGAIFDISEAIMGLTIFALGNSVGDLVANTAIAKMGFPTMAISACYAGPLLNMVLGVGISSTYQTWVTGKPYELDIAPTILISSAGLITVLLSTLIVVNINGYHINSGLGWWMIIVYLTCTVVNVLIEFHVVH</sequence>
<evidence type="ECO:0000313" key="10">
    <source>
        <dbReference type="EMBL" id="OAD01053.1"/>
    </source>
</evidence>
<feature type="transmembrane region" description="Helical" evidence="8">
    <location>
        <begin position="748"/>
        <end position="772"/>
    </location>
</feature>
<proteinExistence type="inferred from homology"/>
<feature type="region of interest" description="Disordered" evidence="7">
    <location>
        <begin position="431"/>
        <end position="452"/>
    </location>
</feature>
<protein>
    <recommendedName>
        <fullName evidence="9">Sodium/calcium exchanger membrane region domain-containing protein</fullName>
    </recommendedName>
</protein>
<feature type="transmembrane region" description="Helical" evidence="8">
    <location>
        <begin position="647"/>
        <end position="669"/>
    </location>
</feature>
<accession>A0A168JDL1</accession>
<reference evidence="10 11" key="1">
    <citation type="submission" date="2015-06" db="EMBL/GenBank/DDBJ databases">
        <title>Expansion of signal transduction pathways in fungi by whole-genome duplication.</title>
        <authorList>
            <consortium name="DOE Joint Genome Institute"/>
            <person name="Corrochano L.M."/>
            <person name="Kuo A."/>
            <person name="Marcet-Houben M."/>
            <person name="Polaino S."/>
            <person name="Salamov A."/>
            <person name="Villalobos J.M."/>
            <person name="Alvarez M.I."/>
            <person name="Avalos J."/>
            <person name="Benito E.P."/>
            <person name="Benoit I."/>
            <person name="Burger G."/>
            <person name="Camino L.P."/>
            <person name="Canovas D."/>
            <person name="Cerda-Olmedo E."/>
            <person name="Cheng J.-F."/>
            <person name="Dominguez A."/>
            <person name="Elias M."/>
            <person name="Eslava A.P."/>
            <person name="Glaser F."/>
            <person name="Grimwood J."/>
            <person name="Gutierrez G."/>
            <person name="Heitman J."/>
            <person name="Henrissat B."/>
            <person name="Iturriaga E.A."/>
            <person name="Lang B.F."/>
            <person name="Lavin J.L."/>
            <person name="Lee S."/>
            <person name="Li W."/>
            <person name="Lindquist E."/>
            <person name="Lopez-Garcia S."/>
            <person name="Luque E.M."/>
            <person name="Marcos A.T."/>
            <person name="Martin J."/>
            <person name="Mccluskey K."/>
            <person name="Medina H.R."/>
            <person name="Miralles-Duran A."/>
            <person name="Miyazaki A."/>
            <person name="Munoz-Torres E."/>
            <person name="Oguiza J.A."/>
            <person name="Ohm R."/>
            <person name="Olmedo M."/>
            <person name="Orejas M."/>
            <person name="Ortiz-Castellanos L."/>
            <person name="Pisabarro A.G."/>
            <person name="Rodriguez-Romero J."/>
            <person name="Ruiz-Herrera J."/>
            <person name="Ruiz-Vazquez R."/>
            <person name="Sanz C."/>
            <person name="Schackwitz W."/>
            <person name="Schmutz J."/>
            <person name="Shahriari M."/>
            <person name="Shelest E."/>
            <person name="Silva-Franco F."/>
            <person name="Soanes D."/>
            <person name="Syed K."/>
            <person name="Tagua V.G."/>
            <person name="Talbot N.J."/>
            <person name="Thon M."/>
            <person name="De Vries R.P."/>
            <person name="Wiebenga A."/>
            <person name="Yadav J.S."/>
            <person name="Braun E.L."/>
            <person name="Baker S."/>
            <person name="Garre V."/>
            <person name="Horwitz B."/>
            <person name="Torres-Martinez S."/>
            <person name="Idnurm A."/>
            <person name="Herrera-Estrella A."/>
            <person name="Gabaldon T."/>
            <person name="Grigoriev I.V."/>
        </authorList>
    </citation>
    <scope>NUCLEOTIDE SEQUENCE [LARGE SCALE GENOMIC DNA]</scope>
    <source>
        <strain evidence="10 11">CBS 277.49</strain>
    </source>
</reference>
<dbReference type="Gene3D" id="1.20.1420.30">
    <property type="entry name" value="NCX, central ion-binding region"/>
    <property type="match status" value="2"/>
</dbReference>
<evidence type="ECO:0000256" key="3">
    <source>
        <dbReference type="ARBA" id="ARBA00022448"/>
    </source>
</evidence>
<comment type="caution">
    <text evidence="10">The sequence shown here is derived from an EMBL/GenBank/DDBJ whole genome shotgun (WGS) entry which is preliminary data.</text>
</comment>
<dbReference type="STRING" id="747725.A0A168JDL1"/>
<evidence type="ECO:0000256" key="2">
    <source>
        <dbReference type="ARBA" id="ARBA00008170"/>
    </source>
</evidence>
<dbReference type="PANTHER" id="PTHR12266:SF0">
    <property type="entry name" value="MITOCHONDRIAL SODIUM_CALCIUM EXCHANGER PROTEIN"/>
    <property type="match status" value="1"/>
</dbReference>
<evidence type="ECO:0000256" key="8">
    <source>
        <dbReference type="SAM" id="Phobius"/>
    </source>
</evidence>
<feature type="transmembrane region" description="Helical" evidence="8">
    <location>
        <begin position="72"/>
        <end position="99"/>
    </location>
</feature>
<keyword evidence="6 8" id="KW-0472">Membrane</keyword>
<name>A0A168JDL1_MUCCL</name>
<dbReference type="Pfam" id="PF01699">
    <property type="entry name" value="Na_Ca_ex"/>
    <property type="match status" value="2"/>
</dbReference>
<dbReference type="OrthoDB" id="407410at2759"/>
<feature type="transmembrane region" description="Helical" evidence="8">
    <location>
        <begin position="6"/>
        <end position="26"/>
    </location>
</feature>
<feature type="transmembrane region" description="Helical" evidence="8">
    <location>
        <begin position="681"/>
        <end position="699"/>
    </location>
</feature>
<dbReference type="InterPro" id="IPR051359">
    <property type="entry name" value="CaCA_antiporter"/>
</dbReference>